<keyword evidence="2" id="KW-1133">Transmembrane helix</keyword>
<dbReference type="GO" id="GO:0032153">
    <property type="term" value="C:cell division site"/>
    <property type="evidence" value="ECO:0007669"/>
    <property type="project" value="TreeGrafter"/>
</dbReference>
<dbReference type="OrthoDB" id="8614111at2"/>
<gene>
    <name evidence="4" type="ORF">DWG20_11615</name>
</gene>
<dbReference type="InterPro" id="IPR052521">
    <property type="entry name" value="Cell_div_SPOR-domain"/>
</dbReference>
<evidence type="ECO:0000259" key="3">
    <source>
        <dbReference type="PROSITE" id="PS51724"/>
    </source>
</evidence>
<dbReference type="Pfam" id="PF05036">
    <property type="entry name" value="SPOR"/>
    <property type="match status" value="1"/>
</dbReference>
<feature type="domain" description="SPOR" evidence="3">
    <location>
        <begin position="217"/>
        <end position="295"/>
    </location>
</feature>
<evidence type="ECO:0000313" key="5">
    <source>
        <dbReference type="Proteomes" id="UP000254537"/>
    </source>
</evidence>
<proteinExistence type="predicted"/>
<evidence type="ECO:0000313" key="4">
    <source>
        <dbReference type="EMBL" id="AXK40037.1"/>
    </source>
</evidence>
<dbReference type="PANTHER" id="PTHR38687">
    <property type="entry name" value="CELL DIVISION PROTEIN DEDD-RELATED"/>
    <property type="match status" value="1"/>
</dbReference>
<keyword evidence="2" id="KW-0472">Membrane</keyword>
<dbReference type="InterPro" id="IPR007730">
    <property type="entry name" value="SPOR-like_dom"/>
</dbReference>
<organism evidence="4 5">
    <name type="scientific">Crenobacter cavernae</name>
    <dbReference type="NCBI Taxonomy" id="2290923"/>
    <lineage>
        <taxon>Bacteria</taxon>
        <taxon>Pseudomonadati</taxon>
        <taxon>Pseudomonadota</taxon>
        <taxon>Betaproteobacteria</taxon>
        <taxon>Neisseriales</taxon>
        <taxon>Neisseriaceae</taxon>
        <taxon>Crenobacter</taxon>
    </lineage>
</organism>
<dbReference type="RefSeq" id="WP_115433967.1">
    <property type="nucleotide sequence ID" value="NZ_CP031337.1"/>
</dbReference>
<dbReference type="PROSITE" id="PS51724">
    <property type="entry name" value="SPOR"/>
    <property type="match status" value="1"/>
</dbReference>
<accession>A0A345Y7Y5</accession>
<dbReference type="GO" id="GO:0030428">
    <property type="term" value="C:cell septum"/>
    <property type="evidence" value="ECO:0007669"/>
    <property type="project" value="TreeGrafter"/>
</dbReference>
<dbReference type="InterPro" id="IPR036680">
    <property type="entry name" value="SPOR-like_sf"/>
</dbReference>
<feature type="compositionally biased region" description="Basic and acidic residues" evidence="1">
    <location>
        <begin position="137"/>
        <end position="179"/>
    </location>
</feature>
<evidence type="ECO:0000256" key="1">
    <source>
        <dbReference type="SAM" id="MobiDB-lite"/>
    </source>
</evidence>
<dbReference type="EMBL" id="CP031337">
    <property type="protein sequence ID" value="AXK40037.1"/>
    <property type="molecule type" value="Genomic_DNA"/>
</dbReference>
<dbReference type="GO" id="GO:0032506">
    <property type="term" value="P:cytokinetic process"/>
    <property type="evidence" value="ECO:0007669"/>
    <property type="project" value="TreeGrafter"/>
</dbReference>
<dbReference type="Gene3D" id="3.30.70.1070">
    <property type="entry name" value="Sporulation related repeat"/>
    <property type="match status" value="1"/>
</dbReference>
<dbReference type="Proteomes" id="UP000254537">
    <property type="component" value="Chromosome"/>
</dbReference>
<feature type="region of interest" description="Disordered" evidence="1">
    <location>
        <begin position="137"/>
        <end position="216"/>
    </location>
</feature>
<dbReference type="GO" id="GO:0042834">
    <property type="term" value="F:peptidoglycan binding"/>
    <property type="evidence" value="ECO:0007669"/>
    <property type="project" value="InterPro"/>
</dbReference>
<keyword evidence="2" id="KW-0812">Transmembrane</keyword>
<dbReference type="PANTHER" id="PTHR38687:SF1">
    <property type="entry name" value="CELL DIVISION PROTEIN DEDD"/>
    <property type="match status" value="1"/>
</dbReference>
<dbReference type="SUPFAM" id="SSF110997">
    <property type="entry name" value="Sporulation related repeat"/>
    <property type="match status" value="1"/>
</dbReference>
<feature type="compositionally biased region" description="Basic and acidic residues" evidence="1">
    <location>
        <begin position="200"/>
        <end position="216"/>
    </location>
</feature>
<sequence length="295" mass="30635">MAGLSSHEELIMLRKRARRRLVGAIALVLVATVVLWNVLGRVPNAPMRPEKIEISSNLAKQAVPPQAVPLPIAPEPVASMPSVAAARPAPTTELVASLPPEPSLPVAPAPLKPAEPAVAPKPAEPVVAAKPVEPVKKVEKTEKPAAKPEPKPEPKPESRPKVEAKAESKPAKPAEKPQKDPAAILEGRTEAALQASANVDKAKAEKAGAEKAGAEKAKTGNGFAIQLAALSDPEKADALRSRLAAAGVAAHFSKVTTSKGEVTRVRVGPFASREDADATLKKLARAGVTGIVVTR</sequence>
<reference evidence="4 5" key="1">
    <citation type="submission" date="2018-07" db="EMBL/GenBank/DDBJ databases">
        <title>Crenobacter cavernae sp. nov., isolated from a karst cave.</title>
        <authorList>
            <person name="Zhu H."/>
        </authorList>
    </citation>
    <scope>NUCLEOTIDE SEQUENCE [LARGE SCALE GENOMIC DNA]</scope>
    <source>
        <strain evidence="4 5">K1W11S-77</strain>
    </source>
</reference>
<feature type="transmembrane region" description="Helical" evidence="2">
    <location>
        <begin position="21"/>
        <end position="39"/>
    </location>
</feature>
<protein>
    <submittedName>
        <fullName evidence="4">SPOR domain-containing protein</fullName>
    </submittedName>
</protein>
<dbReference type="AlphaFoldDB" id="A0A345Y7Y5"/>
<evidence type="ECO:0000256" key="2">
    <source>
        <dbReference type="SAM" id="Phobius"/>
    </source>
</evidence>
<name>A0A345Y7Y5_9NEIS</name>
<dbReference type="KEGG" id="ccah:DWG20_11615"/>